<feature type="transmembrane region" description="Helical" evidence="1">
    <location>
        <begin position="132"/>
        <end position="152"/>
    </location>
</feature>
<keyword evidence="1" id="KW-1133">Transmembrane helix</keyword>
<reference evidence="2" key="1">
    <citation type="journal article" date="2019" name="bioRxiv">
        <title>The Genome of the Zebra Mussel, Dreissena polymorpha: A Resource for Invasive Species Research.</title>
        <authorList>
            <person name="McCartney M.A."/>
            <person name="Auch B."/>
            <person name="Kono T."/>
            <person name="Mallez S."/>
            <person name="Zhang Y."/>
            <person name="Obille A."/>
            <person name="Becker A."/>
            <person name="Abrahante J.E."/>
            <person name="Garbe J."/>
            <person name="Badalamenti J.P."/>
            <person name="Herman A."/>
            <person name="Mangelson H."/>
            <person name="Liachko I."/>
            <person name="Sullivan S."/>
            <person name="Sone E.D."/>
            <person name="Koren S."/>
            <person name="Silverstein K.A.T."/>
            <person name="Beckman K.B."/>
            <person name="Gohl D.M."/>
        </authorList>
    </citation>
    <scope>NUCLEOTIDE SEQUENCE</scope>
    <source>
        <strain evidence="2">Duluth1</strain>
        <tissue evidence="2">Whole animal</tissue>
    </source>
</reference>
<proteinExistence type="predicted"/>
<keyword evidence="1" id="KW-0812">Transmembrane</keyword>
<keyword evidence="1" id="KW-0472">Membrane</keyword>
<dbReference type="EMBL" id="JAIWYP010000012">
    <property type="protein sequence ID" value="KAH3726681.1"/>
    <property type="molecule type" value="Genomic_DNA"/>
</dbReference>
<dbReference type="Pfam" id="PF05821">
    <property type="entry name" value="NDUF_B8"/>
    <property type="match status" value="1"/>
</dbReference>
<comment type="caution">
    <text evidence="2">The sequence shown here is derived from an EMBL/GenBank/DDBJ whole genome shotgun (WGS) entry which is preliminary data.</text>
</comment>
<evidence type="ECO:0000313" key="3">
    <source>
        <dbReference type="Proteomes" id="UP000828390"/>
    </source>
</evidence>
<protein>
    <recommendedName>
        <fullName evidence="4">NADH dehydrogenase [ubiquinone] 1 beta subcomplex subunit 8, mitochondrial</fullName>
    </recommendedName>
</protein>
<accession>A0A9D4CM54</accession>
<gene>
    <name evidence="2" type="ORF">DPMN_052550</name>
</gene>
<organism evidence="2 3">
    <name type="scientific">Dreissena polymorpha</name>
    <name type="common">Zebra mussel</name>
    <name type="synonym">Mytilus polymorpha</name>
    <dbReference type="NCBI Taxonomy" id="45954"/>
    <lineage>
        <taxon>Eukaryota</taxon>
        <taxon>Metazoa</taxon>
        <taxon>Spiralia</taxon>
        <taxon>Lophotrochozoa</taxon>
        <taxon>Mollusca</taxon>
        <taxon>Bivalvia</taxon>
        <taxon>Autobranchia</taxon>
        <taxon>Heteroconchia</taxon>
        <taxon>Euheterodonta</taxon>
        <taxon>Imparidentia</taxon>
        <taxon>Neoheterodontei</taxon>
        <taxon>Myida</taxon>
        <taxon>Dreissenoidea</taxon>
        <taxon>Dreissenidae</taxon>
        <taxon>Dreissena</taxon>
    </lineage>
</organism>
<evidence type="ECO:0008006" key="4">
    <source>
        <dbReference type="Google" id="ProtNLM"/>
    </source>
</evidence>
<name>A0A9D4CM54_DREPO</name>
<reference evidence="2" key="2">
    <citation type="submission" date="2020-11" db="EMBL/GenBank/DDBJ databases">
        <authorList>
            <person name="McCartney M.A."/>
            <person name="Auch B."/>
            <person name="Kono T."/>
            <person name="Mallez S."/>
            <person name="Becker A."/>
            <person name="Gohl D.M."/>
            <person name="Silverstein K.A.T."/>
            <person name="Koren S."/>
            <person name="Bechman K.B."/>
            <person name="Herman A."/>
            <person name="Abrahante J.E."/>
            <person name="Garbe J."/>
        </authorList>
    </citation>
    <scope>NUCLEOTIDE SEQUENCE</scope>
    <source>
        <strain evidence="2">Duluth1</strain>
        <tissue evidence="2">Whole animal</tissue>
    </source>
</reference>
<dbReference type="GO" id="GO:0005739">
    <property type="term" value="C:mitochondrion"/>
    <property type="evidence" value="ECO:0007669"/>
    <property type="project" value="InterPro"/>
</dbReference>
<evidence type="ECO:0000313" key="2">
    <source>
        <dbReference type="EMBL" id="KAH3726681.1"/>
    </source>
</evidence>
<dbReference type="PANTHER" id="PTHR12840:SF1">
    <property type="entry name" value="NADH DEHYDROGENASE [UBIQUINONE] 1 BETA SUBCOMPLEX SUBUNIT 8, MITOCHONDRIAL"/>
    <property type="match status" value="1"/>
</dbReference>
<dbReference type="InterPro" id="IPR008699">
    <property type="entry name" value="NDUFB8"/>
</dbReference>
<dbReference type="OrthoDB" id="2014058at2759"/>
<dbReference type="AlphaFoldDB" id="A0A9D4CM54"/>
<keyword evidence="3" id="KW-1185">Reference proteome</keyword>
<dbReference type="Proteomes" id="UP000828390">
    <property type="component" value="Unassembled WGS sequence"/>
</dbReference>
<sequence length="200" mass="23693">MAALRRSWLLVNALKNKHALHLREISSTQSLLAGAYHPDWKPGDYPQTQKEHEEAAKKYNLLPEDYRPLPDDGYGAGDYPALPNIGEEQKSPWTDWDDPRMRRNWGDPVHIDFDILVPDRADPAKRYRYPLWSMYAMFLFVYSMFFFTWLLSMRYPKVMPMMDKVYPYEEYKVRTAWAEGGVIIPPTNKRLKHYTFEPLD</sequence>
<dbReference type="PANTHER" id="PTHR12840">
    <property type="entry name" value="NADH-UBIQUINONE OXIDOREDUCTASE ASHI SUBUNIT"/>
    <property type="match status" value="1"/>
</dbReference>
<evidence type="ECO:0000256" key="1">
    <source>
        <dbReference type="SAM" id="Phobius"/>
    </source>
</evidence>